<feature type="transmembrane region" description="Helical" evidence="2">
    <location>
        <begin position="42"/>
        <end position="63"/>
    </location>
</feature>
<evidence type="ECO:0000256" key="1">
    <source>
        <dbReference type="SAM" id="MobiDB-lite"/>
    </source>
</evidence>
<name>A0ABY5PB35_9ACTN</name>
<keyword evidence="4" id="KW-1185">Reference proteome</keyword>
<feature type="region of interest" description="Disordered" evidence="1">
    <location>
        <begin position="128"/>
        <end position="150"/>
    </location>
</feature>
<feature type="transmembrane region" description="Helical" evidence="2">
    <location>
        <begin position="69"/>
        <end position="90"/>
    </location>
</feature>
<accession>A0ABY5PB35</accession>
<dbReference type="Proteomes" id="UP001058860">
    <property type="component" value="Chromosome"/>
</dbReference>
<organism evidence="3 4">
    <name type="scientific">Svornostia abyssi</name>
    <dbReference type="NCBI Taxonomy" id="2898438"/>
    <lineage>
        <taxon>Bacteria</taxon>
        <taxon>Bacillati</taxon>
        <taxon>Actinomycetota</taxon>
        <taxon>Thermoleophilia</taxon>
        <taxon>Solirubrobacterales</taxon>
        <taxon>Baekduiaceae</taxon>
        <taxon>Svornostia</taxon>
    </lineage>
</organism>
<dbReference type="RefSeq" id="WP_353862344.1">
    <property type="nucleotide sequence ID" value="NZ_CP088295.1"/>
</dbReference>
<evidence type="ECO:0000313" key="4">
    <source>
        <dbReference type="Proteomes" id="UP001058860"/>
    </source>
</evidence>
<reference evidence="4" key="1">
    <citation type="submission" date="2021-11" db="EMBL/GenBank/DDBJ databases">
        <title>Cultivation dependent microbiological survey of springs from the worlds oldest radium mine currently devoted to the extraction of radon-saturated water.</title>
        <authorList>
            <person name="Kapinusova G."/>
            <person name="Smrhova T."/>
            <person name="Strejcek M."/>
            <person name="Suman J."/>
            <person name="Jani K."/>
            <person name="Pajer P."/>
            <person name="Uhlik O."/>
        </authorList>
    </citation>
    <scope>NUCLEOTIDE SEQUENCE [LARGE SCALE GENOMIC DNA]</scope>
    <source>
        <strain evidence="4">J379</strain>
    </source>
</reference>
<sequence length="150" mass="16302">MDADLERLAQSQERIGAAAIGSESIHSAASDLKTEPTLGARFGAIALPFRLWATMTGLVIAASALDDDIVRLAIAIPAALLLFVSVGIYITRWSQESSLTLRLQEAQVHAERARLELEIHELEGAGRRPGASWTIEPAGHPVEDEPRERR</sequence>
<keyword evidence="2" id="KW-0812">Transmembrane</keyword>
<keyword evidence="2" id="KW-0472">Membrane</keyword>
<protein>
    <submittedName>
        <fullName evidence="3">Uncharacterized protein</fullName>
    </submittedName>
</protein>
<proteinExistence type="predicted"/>
<dbReference type="EMBL" id="CP088295">
    <property type="protein sequence ID" value="UUY01796.1"/>
    <property type="molecule type" value="Genomic_DNA"/>
</dbReference>
<evidence type="ECO:0000256" key="2">
    <source>
        <dbReference type="SAM" id="Phobius"/>
    </source>
</evidence>
<keyword evidence="2" id="KW-1133">Transmembrane helix</keyword>
<feature type="compositionally biased region" description="Basic and acidic residues" evidence="1">
    <location>
        <begin position="141"/>
        <end position="150"/>
    </location>
</feature>
<evidence type="ECO:0000313" key="3">
    <source>
        <dbReference type="EMBL" id="UUY01796.1"/>
    </source>
</evidence>
<gene>
    <name evidence="3" type="ORF">LRS13_13790</name>
</gene>